<dbReference type="EC" id="2.7.7.7" evidence="1"/>
<evidence type="ECO:0000256" key="3">
    <source>
        <dbReference type="ARBA" id="ARBA00022679"/>
    </source>
</evidence>
<dbReference type="InterPro" id="IPR005790">
    <property type="entry name" value="DNA_polIII_delta"/>
</dbReference>
<dbReference type="PANTHER" id="PTHR34388">
    <property type="entry name" value="DNA POLYMERASE III SUBUNIT DELTA"/>
    <property type="match status" value="1"/>
</dbReference>
<dbReference type="InterPro" id="IPR010372">
    <property type="entry name" value="DNA_pol3_delta_N"/>
</dbReference>
<evidence type="ECO:0000256" key="1">
    <source>
        <dbReference type="ARBA" id="ARBA00012417"/>
    </source>
</evidence>
<evidence type="ECO:0000256" key="2">
    <source>
        <dbReference type="ARBA" id="ARBA00017703"/>
    </source>
</evidence>
<keyword evidence="5" id="KW-0235">DNA replication</keyword>
<keyword evidence="4" id="KW-0548">Nucleotidyltransferase</keyword>
<proteinExistence type="inferred from homology"/>
<dbReference type="InterPro" id="IPR008921">
    <property type="entry name" value="DNA_pol3_clamp-load_cplx_C"/>
</dbReference>
<dbReference type="Pfam" id="PF06144">
    <property type="entry name" value="DNA_pol3_delta"/>
    <property type="match status" value="1"/>
</dbReference>
<feature type="domain" description="DNA polymerase III delta N-terminal" evidence="9">
    <location>
        <begin position="4"/>
        <end position="102"/>
    </location>
</feature>
<evidence type="ECO:0000313" key="10">
    <source>
        <dbReference type="EMBL" id="HEX70292.1"/>
    </source>
</evidence>
<dbReference type="SUPFAM" id="SSF48019">
    <property type="entry name" value="post-AAA+ oligomerization domain-like"/>
    <property type="match status" value="1"/>
</dbReference>
<organism evidence="10">
    <name type="scientific">Thermorudis sp</name>
    <dbReference type="NCBI Taxonomy" id="1969470"/>
    <lineage>
        <taxon>Bacteria</taxon>
        <taxon>Pseudomonadati</taxon>
        <taxon>Thermomicrobiota</taxon>
        <taxon>Thermomicrobia</taxon>
        <taxon>Thermomicrobia incertae sedis</taxon>
        <taxon>Thermorudis</taxon>
    </lineage>
</organism>
<evidence type="ECO:0000259" key="9">
    <source>
        <dbReference type="Pfam" id="PF06144"/>
    </source>
</evidence>
<gene>
    <name evidence="10" type="ORF">ENP13_03500</name>
</gene>
<dbReference type="Gene3D" id="1.20.272.10">
    <property type="match status" value="1"/>
</dbReference>
<dbReference type="GO" id="GO:0003887">
    <property type="term" value="F:DNA-directed DNA polymerase activity"/>
    <property type="evidence" value="ECO:0007669"/>
    <property type="project" value="UniProtKB-KW"/>
</dbReference>
<dbReference type="GO" id="GO:0003677">
    <property type="term" value="F:DNA binding"/>
    <property type="evidence" value="ECO:0007669"/>
    <property type="project" value="InterPro"/>
</dbReference>
<protein>
    <recommendedName>
        <fullName evidence="2">DNA polymerase III subunit delta</fullName>
        <ecNumber evidence="1">2.7.7.7</ecNumber>
    </recommendedName>
</protein>
<dbReference type="GO" id="GO:0009360">
    <property type="term" value="C:DNA polymerase III complex"/>
    <property type="evidence" value="ECO:0007669"/>
    <property type="project" value="InterPro"/>
</dbReference>
<keyword evidence="6" id="KW-0239">DNA-directed DNA polymerase</keyword>
<dbReference type="InterPro" id="IPR027417">
    <property type="entry name" value="P-loop_NTPase"/>
</dbReference>
<name>A0A7C3A7K0_9BACT</name>
<reference evidence="10" key="1">
    <citation type="journal article" date="2020" name="mSystems">
        <title>Genome- and Community-Level Interaction Insights into Carbon Utilization and Element Cycling Functions of Hydrothermarchaeota in Hydrothermal Sediment.</title>
        <authorList>
            <person name="Zhou Z."/>
            <person name="Liu Y."/>
            <person name="Xu W."/>
            <person name="Pan J."/>
            <person name="Luo Z.H."/>
            <person name="Li M."/>
        </authorList>
    </citation>
    <scope>NUCLEOTIDE SEQUENCE [LARGE SCALE GENOMIC DNA]</scope>
    <source>
        <strain evidence="10">SpSt-192</strain>
    </source>
</reference>
<evidence type="ECO:0000256" key="7">
    <source>
        <dbReference type="ARBA" id="ARBA00034754"/>
    </source>
</evidence>
<evidence type="ECO:0000256" key="4">
    <source>
        <dbReference type="ARBA" id="ARBA00022695"/>
    </source>
</evidence>
<sequence length="355" mass="38452">MLILLYGDNRLAIDELVRDLRTQYDPEGFTTSLFSMPGDSIEAIRSACLSPGFFGSSRLVVAYDLVASSGGQRSGRQAASLPPALEELLREIPESTVLVLVERALDAGLARAIQRAVPGAVVQQHATPRGLELVEWTIERARRHGSTIDRWVATRLLEALFPASWQHPSRTDDLPPDLYRLDQELAKLAVASLPEGVITSELVGQLVMSEDAGDDWALADALAEGDQKAAIRELERALARGAQPEVVLGQLVSQYEAYAVLTSSPAVSLERIARETGLSEGRLRRSQRVVSRLDRAAVAEAVGWLRRLDAAVKLGQAELADTLPAVVQRLAQLAAAQNGATSQPRRASRSSRGRS</sequence>
<dbReference type="GO" id="GO:0006261">
    <property type="term" value="P:DNA-templated DNA replication"/>
    <property type="evidence" value="ECO:0007669"/>
    <property type="project" value="TreeGrafter"/>
</dbReference>
<accession>A0A7C3A7K0</accession>
<evidence type="ECO:0000256" key="8">
    <source>
        <dbReference type="ARBA" id="ARBA00049244"/>
    </source>
</evidence>
<dbReference type="NCBIfam" id="TIGR01128">
    <property type="entry name" value="holA"/>
    <property type="match status" value="1"/>
</dbReference>
<dbReference type="Gene3D" id="3.40.50.300">
    <property type="entry name" value="P-loop containing nucleotide triphosphate hydrolases"/>
    <property type="match status" value="1"/>
</dbReference>
<evidence type="ECO:0000256" key="6">
    <source>
        <dbReference type="ARBA" id="ARBA00022932"/>
    </source>
</evidence>
<evidence type="ECO:0000256" key="5">
    <source>
        <dbReference type="ARBA" id="ARBA00022705"/>
    </source>
</evidence>
<comment type="catalytic activity">
    <reaction evidence="8">
        <text>DNA(n) + a 2'-deoxyribonucleoside 5'-triphosphate = DNA(n+1) + diphosphate</text>
        <dbReference type="Rhea" id="RHEA:22508"/>
        <dbReference type="Rhea" id="RHEA-COMP:17339"/>
        <dbReference type="Rhea" id="RHEA-COMP:17340"/>
        <dbReference type="ChEBI" id="CHEBI:33019"/>
        <dbReference type="ChEBI" id="CHEBI:61560"/>
        <dbReference type="ChEBI" id="CHEBI:173112"/>
        <dbReference type="EC" id="2.7.7.7"/>
    </reaction>
</comment>
<dbReference type="EMBL" id="DSID01000274">
    <property type="protein sequence ID" value="HEX70292.1"/>
    <property type="molecule type" value="Genomic_DNA"/>
</dbReference>
<comment type="caution">
    <text evidence="10">The sequence shown here is derived from an EMBL/GenBank/DDBJ whole genome shotgun (WGS) entry which is preliminary data.</text>
</comment>
<dbReference type="AlphaFoldDB" id="A0A7C3A7K0"/>
<comment type="similarity">
    <text evidence="7">Belongs to the DNA polymerase HolA subunit family.</text>
</comment>
<dbReference type="PANTHER" id="PTHR34388:SF1">
    <property type="entry name" value="DNA POLYMERASE III SUBUNIT DELTA"/>
    <property type="match status" value="1"/>
</dbReference>
<keyword evidence="3" id="KW-0808">Transferase</keyword>
<dbReference type="Gene3D" id="1.10.8.60">
    <property type="match status" value="1"/>
</dbReference>